<gene>
    <name evidence="1" type="ORF">HMPREF0204_10634</name>
</gene>
<reference evidence="1" key="1">
    <citation type="submission" date="2010-06" db="EMBL/GenBank/DDBJ databases">
        <authorList>
            <person name="Muzny D."/>
            <person name="Qin X."/>
            <person name="Buhay C."/>
            <person name="Dugan-Rocha S."/>
            <person name="Ding Y."/>
            <person name="Chen G."/>
            <person name="Hawes A."/>
            <person name="Holder M."/>
            <person name="Jhangiani S."/>
            <person name="Johnson A."/>
            <person name="Khan Z."/>
            <person name="Li Z."/>
            <person name="Liu W."/>
            <person name="Liu X."/>
            <person name="Perez L."/>
            <person name="Shen H."/>
            <person name="Wang Q."/>
            <person name="Watt J."/>
            <person name="Xi L."/>
            <person name="Xin Y."/>
            <person name="Zhou J."/>
            <person name="Deng J."/>
            <person name="Jiang H."/>
            <person name="Liu Y."/>
            <person name="Qu J."/>
            <person name="Song X.-Z."/>
            <person name="Zhang L."/>
            <person name="Villasana D."/>
            <person name="Johnson A."/>
            <person name="Liu J."/>
            <person name="Liyanage D."/>
            <person name="Lorensuhewa L."/>
            <person name="Robinson T."/>
            <person name="Song A."/>
            <person name="Song B.-B."/>
            <person name="Dinh H."/>
            <person name="Thornton R."/>
            <person name="Coyle M."/>
            <person name="Francisco L."/>
            <person name="Jackson L."/>
            <person name="Javaid M."/>
            <person name="Korchina V."/>
            <person name="Kovar C."/>
            <person name="Mata R."/>
            <person name="Mathew T."/>
            <person name="Ngo R."/>
            <person name="Nguyen L."/>
            <person name="Nguyen N."/>
            <person name="Okwuonu G."/>
            <person name="Ongeri F."/>
            <person name="Pham C."/>
            <person name="Simmons D."/>
            <person name="Wilczek-Boney K."/>
            <person name="Hale W."/>
            <person name="Jakkamsetti A."/>
            <person name="Pham P."/>
            <person name="Ruth R."/>
            <person name="San Lucas F."/>
            <person name="Warren J."/>
            <person name="Zhang J."/>
            <person name="Zhao Z."/>
            <person name="Zhou C."/>
            <person name="Zhu D."/>
            <person name="Lee S."/>
            <person name="Bess C."/>
            <person name="Blankenburg K."/>
            <person name="Forbes L."/>
            <person name="Fu Q."/>
            <person name="Gubbala S."/>
            <person name="Hirani K."/>
            <person name="Jayaseelan J.C."/>
            <person name="Lara F."/>
            <person name="Munidasa M."/>
            <person name="Palculict T."/>
            <person name="Patil S."/>
            <person name="Pu L.-L."/>
            <person name="Saada N."/>
            <person name="Tang L."/>
            <person name="Weissenberger G."/>
            <person name="Zhu Y."/>
            <person name="Hemphill L."/>
            <person name="Shang Y."/>
            <person name="Youmans B."/>
            <person name="Ayvaz T."/>
            <person name="Ross M."/>
            <person name="Santibanez J."/>
            <person name="Aqrawi P."/>
            <person name="Gross S."/>
            <person name="Joshi V."/>
            <person name="Fowler G."/>
            <person name="Nazareth L."/>
            <person name="Reid J."/>
            <person name="Worley K."/>
            <person name="Petrosino J."/>
            <person name="Highlander S."/>
            <person name="Gibbs R."/>
        </authorList>
    </citation>
    <scope>NUCLEOTIDE SEQUENCE [LARGE SCALE GENOMIC DNA]</scope>
    <source>
        <strain evidence="1">ATCC 35910</strain>
    </source>
</reference>
<dbReference type="EMBL" id="ACKQ02000002">
    <property type="protein sequence ID" value="EFK37861.1"/>
    <property type="molecule type" value="Genomic_DNA"/>
</dbReference>
<keyword evidence="2" id="KW-1185">Reference proteome</keyword>
<name>A0ABP2IVS3_CHRGE</name>
<dbReference type="Proteomes" id="UP000002969">
    <property type="component" value="Unassembled WGS sequence"/>
</dbReference>
<protein>
    <submittedName>
        <fullName evidence="1">Uncharacterized protein</fullName>
    </submittedName>
</protein>
<accession>A0ABP2IVS3</accession>
<sequence length="45" mass="4964">MATALDPAIIVETFDMFSLIKSGEYALSIPKVSSWIATTVGMFFY</sequence>
<evidence type="ECO:0000313" key="1">
    <source>
        <dbReference type="EMBL" id="EFK37861.1"/>
    </source>
</evidence>
<evidence type="ECO:0000313" key="2">
    <source>
        <dbReference type="Proteomes" id="UP000002969"/>
    </source>
</evidence>
<comment type="caution">
    <text evidence="1">The sequence shown here is derived from an EMBL/GenBank/DDBJ whole genome shotgun (WGS) entry which is preliminary data.</text>
</comment>
<proteinExistence type="predicted"/>
<organism evidence="1 2">
    <name type="scientific">Chryseobacterium gleum ATCC 35910</name>
    <dbReference type="NCBI Taxonomy" id="525257"/>
    <lineage>
        <taxon>Bacteria</taxon>
        <taxon>Pseudomonadati</taxon>
        <taxon>Bacteroidota</taxon>
        <taxon>Flavobacteriia</taxon>
        <taxon>Flavobacteriales</taxon>
        <taxon>Weeksellaceae</taxon>
        <taxon>Chryseobacterium group</taxon>
        <taxon>Chryseobacterium</taxon>
    </lineage>
</organism>